<dbReference type="InterPro" id="IPR002104">
    <property type="entry name" value="Integrase_catalytic"/>
</dbReference>
<evidence type="ECO:0000256" key="4">
    <source>
        <dbReference type="PROSITE-ProRule" id="PRU01248"/>
    </source>
</evidence>
<dbReference type="PANTHER" id="PTHR30349">
    <property type="entry name" value="PHAGE INTEGRASE-RELATED"/>
    <property type="match status" value="1"/>
</dbReference>
<organism evidence="7 8">
    <name type="scientific">Amycolatopsis keratiniphila subsp. keratiniphila</name>
    <dbReference type="NCBI Taxonomy" id="227715"/>
    <lineage>
        <taxon>Bacteria</taxon>
        <taxon>Bacillati</taxon>
        <taxon>Actinomycetota</taxon>
        <taxon>Actinomycetes</taxon>
        <taxon>Pseudonocardiales</taxon>
        <taxon>Pseudonocardiaceae</taxon>
        <taxon>Amycolatopsis</taxon>
        <taxon>Amycolatopsis japonica group</taxon>
    </lineage>
</organism>
<evidence type="ECO:0000313" key="8">
    <source>
        <dbReference type="Proteomes" id="UP000076660"/>
    </source>
</evidence>
<dbReference type="InterPro" id="IPR013762">
    <property type="entry name" value="Integrase-like_cat_sf"/>
</dbReference>
<protein>
    <recommendedName>
        <fullName evidence="9">Integrase</fullName>
    </recommendedName>
</protein>
<dbReference type="InterPro" id="IPR050090">
    <property type="entry name" value="Tyrosine_recombinase_XerCD"/>
</dbReference>
<comment type="similarity">
    <text evidence="1">Belongs to the 'phage' integrase family.</text>
</comment>
<dbReference type="PROSITE" id="PS51900">
    <property type="entry name" value="CB"/>
    <property type="match status" value="1"/>
</dbReference>
<evidence type="ECO:0000256" key="1">
    <source>
        <dbReference type="ARBA" id="ARBA00008857"/>
    </source>
</evidence>
<dbReference type="PANTHER" id="PTHR30349:SF41">
    <property type="entry name" value="INTEGRASE_RECOMBINASE PROTEIN MJ0367-RELATED"/>
    <property type="match status" value="1"/>
</dbReference>
<evidence type="ECO:0000259" key="5">
    <source>
        <dbReference type="PROSITE" id="PS51898"/>
    </source>
</evidence>
<dbReference type="Gene3D" id="1.10.443.10">
    <property type="entry name" value="Intergrase catalytic core"/>
    <property type="match status" value="1"/>
</dbReference>
<dbReference type="Gene3D" id="1.10.150.130">
    <property type="match status" value="1"/>
</dbReference>
<dbReference type="PROSITE" id="PS51898">
    <property type="entry name" value="TYR_RECOMBINASE"/>
    <property type="match status" value="1"/>
</dbReference>
<accession>A0A1W2LZQ2</accession>
<evidence type="ECO:0000259" key="6">
    <source>
        <dbReference type="PROSITE" id="PS51900"/>
    </source>
</evidence>
<feature type="domain" description="Tyr recombinase" evidence="5">
    <location>
        <begin position="132"/>
        <end position="419"/>
    </location>
</feature>
<dbReference type="InterPro" id="IPR044068">
    <property type="entry name" value="CB"/>
</dbReference>
<proteinExistence type="inferred from homology"/>
<evidence type="ECO:0000313" key="7">
    <source>
        <dbReference type="EMBL" id="ONF72714.1"/>
    </source>
</evidence>
<comment type="caution">
    <text evidence="7">The sequence shown here is derived from an EMBL/GenBank/DDBJ whole genome shotgun (WGS) entry which is preliminary data.</text>
</comment>
<name>A0A1W2LZQ2_9PSEU</name>
<dbReference type="GO" id="GO:0006310">
    <property type="term" value="P:DNA recombination"/>
    <property type="evidence" value="ECO:0007669"/>
    <property type="project" value="UniProtKB-KW"/>
</dbReference>
<evidence type="ECO:0000256" key="2">
    <source>
        <dbReference type="ARBA" id="ARBA00023125"/>
    </source>
</evidence>
<reference evidence="7 8" key="1">
    <citation type="submission" date="2016-12" db="EMBL/GenBank/DDBJ databases">
        <title>Amycolatopsis keratiniphila subsp. keratiniphila genome sequencing and assembly.</title>
        <authorList>
            <person name="Mayilraj S."/>
            <person name="Kaur N."/>
        </authorList>
    </citation>
    <scope>NUCLEOTIDE SEQUENCE [LARGE SCALE GENOMIC DNA]</scope>
    <source>
        <strain evidence="7 8">DSM 44409</strain>
    </source>
</reference>
<dbReference type="GO" id="GO:0003677">
    <property type="term" value="F:DNA binding"/>
    <property type="evidence" value="ECO:0007669"/>
    <property type="project" value="UniProtKB-UniRule"/>
</dbReference>
<evidence type="ECO:0008006" key="9">
    <source>
        <dbReference type="Google" id="ProtNLM"/>
    </source>
</evidence>
<dbReference type="InterPro" id="IPR010998">
    <property type="entry name" value="Integrase_recombinase_N"/>
</dbReference>
<dbReference type="EMBL" id="LQMT02000010">
    <property type="protein sequence ID" value="ONF72714.1"/>
    <property type="molecule type" value="Genomic_DNA"/>
</dbReference>
<dbReference type="GO" id="GO:0015074">
    <property type="term" value="P:DNA integration"/>
    <property type="evidence" value="ECO:0007669"/>
    <property type="project" value="InterPro"/>
</dbReference>
<evidence type="ECO:0000256" key="3">
    <source>
        <dbReference type="ARBA" id="ARBA00023172"/>
    </source>
</evidence>
<dbReference type="InterPro" id="IPR011010">
    <property type="entry name" value="DNA_brk_join_enz"/>
</dbReference>
<feature type="domain" description="Core-binding (CB)" evidence="6">
    <location>
        <begin position="7"/>
        <end position="96"/>
    </location>
</feature>
<dbReference type="Proteomes" id="UP000076660">
    <property type="component" value="Unassembled WGS sequence"/>
</dbReference>
<sequence length="449" mass="51648">MLVAPNYRVDPRLSEFFRRSRFATRARGTQESYVLDYRLLFTFLWQRDRNWDEIRAEDLEDYEYWRRRDRNNPGRIGGSKWGRELAAFRLLYDWAVSRHHMTGSPVVLRTKQLPDGSSIKVPELAPTDTRSYNVKWLTPRAYRVWRDVGLRGYTADGLPDETWRGRNDGRDAAFADLLISSGLRRREAGSLLLTELPDTTVTQQYYAAHVATATAKRSDRYFYVSRSALKAIDAYRVSTRAEVVARAQRSGVYDALPARWLVRSINNRGSVQWVDEQGRPGKATLDDLDDLDRRKLYIEGEHGIEPMAIWLTETGLPMRYRSWNRVFGLANARCKAQGLKVFCSPHMLRHSFALQMVISLHYAMDRRLGLTAAERKYYETVYGNVWSLVKDLLGHASEETTKAVYLEPVRGLQLETLLNDASDESADELLARLAEQTGLILDIPQDVSA</sequence>
<keyword evidence="3" id="KW-0233">DNA recombination</keyword>
<gene>
    <name evidence="7" type="ORF">AVR91_0208970</name>
</gene>
<dbReference type="AlphaFoldDB" id="A0A1W2LZQ2"/>
<dbReference type="SUPFAM" id="SSF56349">
    <property type="entry name" value="DNA breaking-rejoining enzymes"/>
    <property type="match status" value="2"/>
</dbReference>
<keyword evidence="2 4" id="KW-0238">DNA-binding</keyword>